<comment type="catalytic activity">
    <reaction evidence="5">
        <text>pseudouridine(1915) in 23S rRNA + S-adenosyl-L-methionine = N(3)-methylpseudouridine(1915) in 23S rRNA + S-adenosyl-L-homocysteine + H(+)</text>
        <dbReference type="Rhea" id="RHEA:42752"/>
        <dbReference type="Rhea" id="RHEA-COMP:10221"/>
        <dbReference type="Rhea" id="RHEA-COMP:10222"/>
        <dbReference type="ChEBI" id="CHEBI:15378"/>
        <dbReference type="ChEBI" id="CHEBI:57856"/>
        <dbReference type="ChEBI" id="CHEBI:59789"/>
        <dbReference type="ChEBI" id="CHEBI:65314"/>
        <dbReference type="ChEBI" id="CHEBI:74486"/>
        <dbReference type="EC" id="2.1.1.177"/>
    </reaction>
</comment>
<keyword evidence="7" id="KW-1185">Reference proteome</keyword>
<keyword evidence="5" id="KW-0963">Cytoplasm</keyword>
<feature type="binding site" evidence="5">
    <location>
        <position position="96"/>
    </location>
    <ligand>
        <name>S-adenosyl-L-methionine</name>
        <dbReference type="ChEBI" id="CHEBI:59789"/>
    </ligand>
</feature>
<protein>
    <recommendedName>
        <fullName evidence="5">Ribosomal RNA large subunit methyltransferase H</fullName>
        <ecNumber evidence="5">2.1.1.177</ecNumber>
    </recommendedName>
    <alternativeName>
        <fullName evidence="5">23S rRNA (pseudouridine1915-N3)-methyltransferase</fullName>
    </alternativeName>
    <alternativeName>
        <fullName evidence="5">23S rRNA m3Psi1915 methyltransferase</fullName>
    </alternativeName>
    <alternativeName>
        <fullName evidence="5">rRNA (pseudouridine-N3-)-methyltransferase RlmH</fullName>
    </alternativeName>
</protein>
<feature type="binding site" evidence="5">
    <location>
        <position position="65"/>
    </location>
    <ligand>
        <name>S-adenosyl-L-methionine</name>
        <dbReference type="ChEBI" id="CHEBI:59789"/>
    </ligand>
</feature>
<reference evidence="6 7" key="1">
    <citation type="submission" date="2020-08" db="EMBL/GenBank/DDBJ databases">
        <title>Complete genome sequence of Entomobacter blattae G55GP.</title>
        <authorList>
            <person name="Poehlein A."/>
            <person name="Guzman J."/>
            <person name="Daniel R."/>
            <person name="Vilcinskas A."/>
        </authorList>
    </citation>
    <scope>NUCLEOTIDE SEQUENCE [LARGE SCALE GENOMIC DNA]</scope>
    <source>
        <strain evidence="6 7">G55GP</strain>
    </source>
</reference>
<comment type="similarity">
    <text evidence="4 5">Belongs to the RNA methyltransferase RlmH family.</text>
</comment>
<dbReference type="CDD" id="cd18081">
    <property type="entry name" value="RlmH-like"/>
    <property type="match status" value="1"/>
</dbReference>
<keyword evidence="5" id="KW-0698">rRNA processing</keyword>
<dbReference type="Gene3D" id="3.40.1280.10">
    <property type="match status" value="1"/>
</dbReference>
<dbReference type="PANTHER" id="PTHR33603">
    <property type="entry name" value="METHYLTRANSFERASE"/>
    <property type="match status" value="1"/>
</dbReference>
<dbReference type="InterPro" id="IPR029026">
    <property type="entry name" value="tRNA_m1G_MTases_N"/>
</dbReference>
<dbReference type="InterPro" id="IPR003742">
    <property type="entry name" value="RlmH-like"/>
</dbReference>
<comment type="function">
    <text evidence="5">Specifically methylates the pseudouridine at position 1915 (m3Psi1915) in 23S rRNA.</text>
</comment>
<dbReference type="SUPFAM" id="SSF75217">
    <property type="entry name" value="alpha/beta knot"/>
    <property type="match status" value="1"/>
</dbReference>
<evidence type="ECO:0000256" key="5">
    <source>
        <dbReference type="HAMAP-Rule" id="MF_00658"/>
    </source>
</evidence>
<evidence type="ECO:0000256" key="1">
    <source>
        <dbReference type="ARBA" id="ARBA00022603"/>
    </source>
</evidence>
<dbReference type="RefSeq" id="WP_203414349.1">
    <property type="nucleotide sequence ID" value="NZ_CP060244.1"/>
</dbReference>
<evidence type="ECO:0000256" key="2">
    <source>
        <dbReference type="ARBA" id="ARBA00022679"/>
    </source>
</evidence>
<dbReference type="InterPro" id="IPR029028">
    <property type="entry name" value="Alpha/beta_knot_MTases"/>
</dbReference>
<name>A0A7H1NQA0_9PROT</name>
<feature type="binding site" evidence="5">
    <location>
        <begin position="115"/>
        <end position="120"/>
    </location>
    <ligand>
        <name>S-adenosyl-L-methionine</name>
        <dbReference type="ChEBI" id="CHEBI:59789"/>
    </ligand>
</feature>
<evidence type="ECO:0000313" key="6">
    <source>
        <dbReference type="EMBL" id="QNT77960.1"/>
    </source>
</evidence>
<dbReference type="GO" id="GO:0005737">
    <property type="term" value="C:cytoplasm"/>
    <property type="evidence" value="ECO:0007669"/>
    <property type="project" value="UniProtKB-SubCell"/>
</dbReference>
<dbReference type="PIRSF" id="PIRSF004505">
    <property type="entry name" value="MT_bac"/>
    <property type="match status" value="1"/>
</dbReference>
<comment type="subcellular location">
    <subcellularLocation>
        <location evidence="5">Cytoplasm</location>
    </subcellularLocation>
</comment>
<dbReference type="EMBL" id="CP060244">
    <property type="protein sequence ID" value="QNT77960.1"/>
    <property type="molecule type" value="Genomic_DNA"/>
</dbReference>
<comment type="subunit">
    <text evidence="5">Homodimer.</text>
</comment>
<dbReference type="GO" id="GO:0070038">
    <property type="term" value="F:rRNA (pseudouridine-N3-)-methyltransferase activity"/>
    <property type="evidence" value="ECO:0007669"/>
    <property type="project" value="UniProtKB-UniRule"/>
</dbReference>
<evidence type="ECO:0000256" key="4">
    <source>
        <dbReference type="ARBA" id="ARBA00038303"/>
    </source>
</evidence>
<keyword evidence="2 5" id="KW-0808">Transferase</keyword>
<sequence>MYLAAIGKLKPGPEKTLFDKYAVRLLSPLKVIEIPEKKGSTQDIRKKESEALLAAIAPNSYMVALDEGGQEWSSIAFADRLAVWQAHSHELGFVIGGTEGLTKPVLQRANAVMSLGKMTWPHFLVRALLVEQLYRVQCIHQGHPYHKTGRPI</sequence>
<evidence type="ECO:0000256" key="3">
    <source>
        <dbReference type="ARBA" id="ARBA00022691"/>
    </source>
</evidence>
<proteinExistence type="inferred from homology"/>
<dbReference type="HAMAP" id="MF_00658">
    <property type="entry name" value="23SrRNA_methyltr_H"/>
    <property type="match status" value="1"/>
</dbReference>
<dbReference type="Proteomes" id="UP000516349">
    <property type="component" value="Chromosome"/>
</dbReference>
<dbReference type="EC" id="2.1.1.177" evidence="5"/>
<keyword evidence="1 5" id="KW-0489">Methyltransferase</keyword>
<keyword evidence="3 5" id="KW-0949">S-adenosyl-L-methionine</keyword>
<dbReference type="Pfam" id="PF02590">
    <property type="entry name" value="SPOUT_MTase"/>
    <property type="match status" value="1"/>
</dbReference>
<dbReference type="AlphaFoldDB" id="A0A7H1NQA0"/>
<gene>
    <name evidence="5 6" type="primary">rlmH</name>
    <name evidence="6" type="ORF">JGUZn3_07190</name>
</gene>
<dbReference type="PANTHER" id="PTHR33603:SF1">
    <property type="entry name" value="RIBOSOMAL RNA LARGE SUBUNIT METHYLTRANSFERASE H"/>
    <property type="match status" value="1"/>
</dbReference>
<organism evidence="6 7">
    <name type="scientific">Entomobacter blattae</name>
    <dbReference type="NCBI Taxonomy" id="2762277"/>
    <lineage>
        <taxon>Bacteria</taxon>
        <taxon>Pseudomonadati</taxon>
        <taxon>Pseudomonadota</taxon>
        <taxon>Alphaproteobacteria</taxon>
        <taxon>Acetobacterales</taxon>
        <taxon>Acetobacteraceae</taxon>
        <taxon>Entomobacter</taxon>
    </lineage>
</organism>
<dbReference type="KEGG" id="ebla:JGUZn3_07190"/>
<accession>A0A7H1NQA0</accession>
<evidence type="ECO:0000313" key="7">
    <source>
        <dbReference type="Proteomes" id="UP000516349"/>
    </source>
</evidence>